<protein>
    <submittedName>
        <fullName evidence="1">Uncharacterized protein</fullName>
    </submittedName>
</protein>
<keyword evidence="2" id="KW-1185">Reference proteome</keyword>
<name>A0A1D2VEE0_9ASCO</name>
<evidence type="ECO:0000313" key="1">
    <source>
        <dbReference type="EMBL" id="ODV60068.1"/>
    </source>
</evidence>
<dbReference type="EMBL" id="KV454483">
    <property type="protein sequence ID" value="ODV60068.1"/>
    <property type="molecule type" value="Genomic_DNA"/>
</dbReference>
<dbReference type="AlphaFoldDB" id="A0A1D2VEE0"/>
<organism evidence="1 2">
    <name type="scientific">Ascoidea rubescens DSM 1968</name>
    <dbReference type="NCBI Taxonomy" id="1344418"/>
    <lineage>
        <taxon>Eukaryota</taxon>
        <taxon>Fungi</taxon>
        <taxon>Dikarya</taxon>
        <taxon>Ascomycota</taxon>
        <taxon>Saccharomycotina</taxon>
        <taxon>Saccharomycetes</taxon>
        <taxon>Ascoideaceae</taxon>
        <taxon>Ascoidea</taxon>
    </lineage>
</organism>
<dbReference type="RefSeq" id="XP_020046375.1">
    <property type="nucleotide sequence ID" value="XM_020194998.1"/>
</dbReference>
<gene>
    <name evidence="1" type="ORF">ASCRUDRAFT_8842</name>
</gene>
<accession>A0A1D2VEE0</accession>
<dbReference type="Proteomes" id="UP000095038">
    <property type="component" value="Unassembled WGS sequence"/>
</dbReference>
<proteinExistence type="predicted"/>
<dbReference type="GeneID" id="30968634"/>
<dbReference type="InParanoid" id="A0A1D2VEE0"/>
<evidence type="ECO:0000313" key="2">
    <source>
        <dbReference type="Proteomes" id="UP000095038"/>
    </source>
</evidence>
<reference evidence="2" key="1">
    <citation type="submission" date="2016-05" db="EMBL/GenBank/DDBJ databases">
        <title>Comparative genomics of biotechnologically important yeasts.</title>
        <authorList>
            <consortium name="DOE Joint Genome Institute"/>
            <person name="Riley R."/>
            <person name="Haridas S."/>
            <person name="Wolfe K.H."/>
            <person name="Lopes M.R."/>
            <person name="Hittinger C.T."/>
            <person name="Goker M."/>
            <person name="Salamov A."/>
            <person name="Wisecaver J."/>
            <person name="Long T.M."/>
            <person name="Aerts A.L."/>
            <person name="Barry K."/>
            <person name="Choi C."/>
            <person name="Clum A."/>
            <person name="Coughlan A.Y."/>
            <person name="Deshpande S."/>
            <person name="Douglass A.P."/>
            <person name="Hanson S.J."/>
            <person name="Klenk H.-P."/>
            <person name="Labutti K."/>
            <person name="Lapidus A."/>
            <person name="Lindquist E."/>
            <person name="Lipzen A."/>
            <person name="Meier-Kolthoff J.P."/>
            <person name="Ohm R.A."/>
            <person name="Otillar R.P."/>
            <person name="Pangilinan J."/>
            <person name="Peng Y."/>
            <person name="Rokas A."/>
            <person name="Rosa C.A."/>
            <person name="Scheuner C."/>
            <person name="Sibirny A.A."/>
            <person name="Slot J.C."/>
            <person name="Stielow J.B."/>
            <person name="Sun H."/>
            <person name="Kurtzman C.P."/>
            <person name="Blackwell M."/>
            <person name="Grigoriev I.V."/>
            <person name="Jeffries T.W."/>
        </authorList>
    </citation>
    <scope>NUCLEOTIDE SEQUENCE [LARGE SCALE GENOMIC DNA]</scope>
    <source>
        <strain evidence="2">DSM 1968</strain>
    </source>
</reference>
<sequence length="120" mass="13897">MFEHLLNEKGMFHEFTALNSSSQNKDAEESLRQIRTNMRQLLIESSIPSHYGTLAIIHLIYLLSYLPSIDKSVIKLSSIVLFNTGLEIDSIHQNYNRIATWDMSLQELNQLYANRSICYC</sequence>